<sequence length="481" mass="53154">MRLPKRVPWASLAELDHVCACIYTDENDIDAKVLAINRISAWKAITALPHALESTLALLVVIVQDRKQLYLSALALRQSYAIAIIRLVNGLVDPLQVGTYARSINAIAAQLGLPNWLVELRHAATHEELPSLDLLREASRQSMSWLLYNYFLPTLNPASSSSQHLSASASVRPLAPVLKVYKNTMKTITRDVSLAKEHRPRLVAIMRDLERWIAESKVAANAANIVSGDADVDGDWTDTSPSGDAKEIWALERFVDVLAERGMLVPVSKKKRAPSKDGTLPNKTSVAIWEPLLHHIHEMHTDFPSVLCRHFAAILLRAHSNDDPELKEDPTYYNAVARWIAWGVQTWGSKTSSVDLKKDAIAQLLKGLGCNPSPKTTKSIAYTLLKELVSGHEELEAMTALFAGQQIASPKNTWTGEQDLDIMAQRHALLMQKLSSATAETASTKTPEPQQQQNSSPTILAPGWRTVDSSWKPCPIGVYVK</sequence>
<name>A0A8H5AVU4_9AGAR</name>
<dbReference type="GO" id="GO:0004519">
    <property type="term" value="F:endonuclease activity"/>
    <property type="evidence" value="ECO:0007669"/>
    <property type="project" value="InterPro"/>
</dbReference>
<comment type="caution">
    <text evidence="2">The sequence shown here is derived from an EMBL/GenBank/DDBJ whole genome shotgun (WGS) entry which is preliminary data.</text>
</comment>
<dbReference type="GO" id="GO:0000470">
    <property type="term" value="P:maturation of LSU-rRNA"/>
    <property type="evidence" value="ECO:0007669"/>
    <property type="project" value="TreeGrafter"/>
</dbReference>
<evidence type="ECO:0000313" key="3">
    <source>
        <dbReference type="Proteomes" id="UP000567179"/>
    </source>
</evidence>
<proteinExistence type="predicted"/>
<dbReference type="Proteomes" id="UP000567179">
    <property type="component" value="Unassembled WGS sequence"/>
</dbReference>
<dbReference type="AlphaFoldDB" id="A0A8H5AVU4"/>
<dbReference type="InterPro" id="IPR007174">
    <property type="entry name" value="Las1"/>
</dbReference>
<dbReference type="GO" id="GO:0000460">
    <property type="term" value="P:maturation of 5.8S rRNA"/>
    <property type="evidence" value="ECO:0007669"/>
    <property type="project" value="TreeGrafter"/>
</dbReference>
<feature type="region of interest" description="Disordered" evidence="1">
    <location>
        <begin position="437"/>
        <end position="463"/>
    </location>
</feature>
<gene>
    <name evidence="2" type="ORF">D9619_003126</name>
</gene>
<dbReference type="PANTHER" id="PTHR15002">
    <property type="entry name" value="RIBOSOMAL BIOGENESIS PROTEIN LAS1L"/>
    <property type="match status" value="1"/>
</dbReference>
<feature type="compositionally biased region" description="Polar residues" evidence="1">
    <location>
        <begin position="445"/>
        <end position="458"/>
    </location>
</feature>
<accession>A0A8H5AVU4</accession>
<dbReference type="GO" id="GO:0030687">
    <property type="term" value="C:preribosome, large subunit precursor"/>
    <property type="evidence" value="ECO:0007669"/>
    <property type="project" value="TreeGrafter"/>
</dbReference>
<organism evidence="2 3">
    <name type="scientific">Psilocybe cf. subviscida</name>
    <dbReference type="NCBI Taxonomy" id="2480587"/>
    <lineage>
        <taxon>Eukaryota</taxon>
        <taxon>Fungi</taxon>
        <taxon>Dikarya</taxon>
        <taxon>Basidiomycota</taxon>
        <taxon>Agaricomycotina</taxon>
        <taxon>Agaricomycetes</taxon>
        <taxon>Agaricomycetidae</taxon>
        <taxon>Agaricales</taxon>
        <taxon>Agaricineae</taxon>
        <taxon>Strophariaceae</taxon>
        <taxon>Psilocybe</taxon>
    </lineage>
</organism>
<evidence type="ECO:0000256" key="1">
    <source>
        <dbReference type="SAM" id="MobiDB-lite"/>
    </source>
</evidence>
<dbReference type="GO" id="GO:0090730">
    <property type="term" value="C:Las1 complex"/>
    <property type="evidence" value="ECO:0007669"/>
    <property type="project" value="InterPro"/>
</dbReference>
<keyword evidence="3" id="KW-1185">Reference proteome</keyword>
<dbReference type="PANTHER" id="PTHR15002:SF0">
    <property type="entry name" value="RIBOSOMAL BIOGENESIS PROTEIN LAS1L"/>
    <property type="match status" value="1"/>
</dbReference>
<dbReference type="EMBL" id="JAACJJ010000056">
    <property type="protein sequence ID" value="KAF5311778.1"/>
    <property type="molecule type" value="Genomic_DNA"/>
</dbReference>
<protein>
    <recommendedName>
        <fullName evidence="4">Las1-domain-containing protein</fullName>
    </recommendedName>
</protein>
<dbReference type="Pfam" id="PF04031">
    <property type="entry name" value="Las1"/>
    <property type="match status" value="1"/>
</dbReference>
<evidence type="ECO:0000313" key="2">
    <source>
        <dbReference type="EMBL" id="KAF5311778.1"/>
    </source>
</evidence>
<evidence type="ECO:0008006" key="4">
    <source>
        <dbReference type="Google" id="ProtNLM"/>
    </source>
</evidence>
<dbReference type="OrthoDB" id="10263222at2759"/>
<reference evidence="2 3" key="1">
    <citation type="journal article" date="2020" name="ISME J.">
        <title>Uncovering the hidden diversity of litter-decomposition mechanisms in mushroom-forming fungi.</title>
        <authorList>
            <person name="Floudas D."/>
            <person name="Bentzer J."/>
            <person name="Ahren D."/>
            <person name="Johansson T."/>
            <person name="Persson P."/>
            <person name="Tunlid A."/>
        </authorList>
    </citation>
    <scope>NUCLEOTIDE SEQUENCE [LARGE SCALE GENOMIC DNA]</scope>
    <source>
        <strain evidence="2 3">CBS 101986</strain>
    </source>
</reference>